<dbReference type="InterPro" id="IPR011444">
    <property type="entry name" value="DUF1549"/>
</dbReference>
<feature type="compositionally biased region" description="Pro residues" evidence="1">
    <location>
        <begin position="132"/>
        <end position="147"/>
    </location>
</feature>
<evidence type="ECO:0000313" key="5">
    <source>
        <dbReference type="Proteomes" id="UP000609651"/>
    </source>
</evidence>
<evidence type="ECO:0000259" key="3">
    <source>
        <dbReference type="Pfam" id="PF07587"/>
    </source>
</evidence>
<evidence type="ECO:0000259" key="2">
    <source>
        <dbReference type="Pfam" id="PF07583"/>
    </source>
</evidence>
<keyword evidence="5" id="KW-1185">Reference proteome</keyword>
<feature type="domain" description="DUF1553" evidence="3">
    <location>
        <begin position="426"/>
        <end position="552"/>
    </location>
</feature>
<sequence>MNAPPPAAIPSDLADALHALQEDRLDAAGLATLERRVLGDPAAMRAYLDLTAVHGALAYDAGTLSSSALPALTLAKEPAAPNANRWRLPLALAASLALLCGLTFVLRPGGVPEPADLAATGQGPTVDGVEPRPSPVEPATPVTPPSRPTREFFPEVAAVPPAPSTPADGQADDRTIAAVVPRGELVAQIDAALARGWSEAEVEPSPEAEPGEWLRRAWLDFAGHAPTPSDVDRFLADERPDRRERELDRLLSGDAFASHLAERWTTALVGRAPREGVDRSGLRDHLTDQFARNVGWDFVAADLIAATGDVKQAPAANFLVAHVNNQAVPATAVTSRVLLGTQVQCMQCHDHPQNGGTEWSQERFWELNAFFKGTDVVRRPASEGGRVAALEASAEGGPTFFEDRRGVMKATFPKFAGETIEAADGRREKLAELLLSDDRRLPAKSFVNRAWAHLFGAGLVNPVDDLGPHNPASHPAVLDALTDRFVATGYDVRDLYATLAATRLYRLSGAATDGNAFDTPIAGKIPLFTRCYPKPLTVEQTFDSLAAVSGRPIDPAARDEWVAGFVRRQANDENSEDLAPVTDIPRALALMNGEAMEDALAVASSGSSRWAEPEDLDDVFLAALSRPPTAWERRRLAPLVRTESGLQDLRWALLNSGEFATVP</sequence>
<evidence type="ECO:0000256" key="1">
    <source>
        <dbReference type="SAM" id="MobiDB-lite"/>
    </source>
</evidence>
<dbReference type="Proteomes" id="UP000609651">
    <property type="component" value="Unassembled WGS sequence"/>
</dbReference>
<organism evidence="4 5">
    <name type="scientific">Alienimonas chondri</name>
    <dbReference type="NCBI Taxonomy" id="2681879"/>
    <lineage>
        <taxon>Bacteria</taxon>
        <taxon>Pseudomonadati</taxon>
        <taxon>Planctomycetota</taxon>
        <taxon>Planctomycetia</taxon>
        <taxon>Planctomycetales</taxon>
        <taxon>Planctomycetaceae</taxon>
        <taxon>Alienimonas</taxon>
    </lineage>
</organism>
<dbReference type="RefSeq" id="WP_171185191.1">
    <property type="nucleotide sequence ID" value="NZ_WTPX01000032.1"/>
</dbReference>
<dbReference type="Pfam" id="PF07587">
    <property type="entry name" value="PSD1"/>
    <property type="match status" value="1"/>
</dbReference>
<protein>
    <recommendedName>
        <fullName evidence="6">DUF1549 domain-containing protein</fullName>
    </recommendedName>
</protein>
<accession>A0ABX1VC50</accession>
<feature type="domain" description="DUF1549" evidence="2">
    <location>
        <begin position="188"/>
        <end position="375"/>
    </location>
</feature>
<dbReference type="InterPro" id="IPR022655">
    <property type="entry name" value="DUF1553"/>
</dbReference>
<reference evidence="4 5" key="1">
    <citation type="journal article" date="2020" name="Syst. Appl. Microbiol.">
        <title>Alienimonas chondri sp. nov., a novel planctomycete isolated from the biofilm of the red alga Chondrus crispus.</title>
        <authorList>
            <person name="Vitorino I."/>
            <person name="Albuquerque L."/>
            <person name="Wiegand S."/>
            <person name="Kallscheuer N."/>
            <person name="da Costa M.S."/>
            <person name="Lobo-da-Cunha A."/>
            <person name="Jogler C."/>
            <person name="Lage O.M."/>
        </authorList>
    </citation>
    <scope>NUCLEOTIDE SEQUENCE [LARGE SCALE GENOMIC DNA]</scope>
    <source>
        <strain evidence="4 5">LzC2</strain>
    </source>
</reference>
<evidence type="ECO:0008006" key="6">
    <source>
        <dbReference type="Google" id="ProtNLM"/>
    </source>
</evidence>
<evidence type="ECO:0000313" key="4">
    <source>
        <dbReference type="EMBL" id="NNJ25323.1"/>
    </source>
</evidence>
<comment type="caution">
    <text evidence="4">The sequence shown here is derived from an EMBL/GenBank/DDBJ whole genome shotgun (WGS) entry which is preliminary data.</text>
</comment>
<dbReference type="EMBL" id="WTPX01000032">
    <property type="protein sequence ID" value="NNJ25323.1"/>
    <property type="molecule type" value="Genomic_DNA"/>
</dbReference>
<feature type="region of interest" description="Disordered" evidence="1">
    <location>
        <begin position="115"/>
        <end position="149"/>
    </location>
</feature>
<dbReference type="Pfam" id="PF07583">
    <property type="entry name" value="PSCyt2"/>
    <property type="match status" value="1"/>
</dbReference>
<dbReference type="PANTHER" id="PTHR35889">
    <property type="entry name" value="CYCLOINULO-OLIGOSACCHARIDE FRUCTANOTRANSFERASE-RELATED"/>
    <property type="match status" value="1"/>
</dbReference>
<proteinExistence type="predicted"/>
<dbReference type="PANTHER" id="PTHR35889:SF3">
    <property type="entry name" value="F-BOX DOMAIN-CONTAINING PROTEIN"/>
    <property type="match status" value="1"/>
</dbReference>
<gene>
    <name evidence="4" type="ORF">LzC2_13930</name>
</gene>
<name>A0ABX1VC50_9PLAN</name>